<dbReference type="EMBL" id="JARKHS020025138">
    <property type="protein sequence ID" value="KAK8767696.1"/>
    <property type="molecule type" value="Genomic_DNA"/>
</dbReference>
<proteinExistence type="predicted"/>
<evidence type="ECO:0000313" key="2">
    <source>
        <dbReference type="Proteomes" id="UP001321473"/>
    </source>
</evidence>
<keyword evidence="2" id="KW-1185">Reference proteome</keyword>
<name>A0AAQ4DZ06_AMBAM</name>
<organism evidence="1 2">
    <name type="scientific">Amblyomma americanum</name>
    <name type="common">Lone star tick</name>
    <dbReference type="NCBI Taxonomy" id="6943"/>
    <lineage>
        <taxon>Eukaryota</taxon>
        <taxon>Metazoa</taxon>
        <taxon>Ecdysozoa</taxon>
        <taxon>Arthropoda</taxon>
        <taxon>Chelicerata</taxon>
        <taxon>Arachnida</taxon>
        <taxon>Acari</taxon>
        <taxon>Parasitiformes</taxon>
        <taxon>Ixodida</taxon>
        <taxon>Ixodoidea</taxon>
        <taxon>Ixodidae</taxon>
        <taxon>Amblyomminae</taxon>
        <taxon>Amblyomma</taxon>
    </lineage>
</organism>
<sequence length="90" mass="9355">MLYARISPQCLVSFGSGSAASTLTGNRVCCSCVPSAFNSNARWRSGGFASTPTTCAARVATLTVLPPGFAESCFITTFSTRLGEFKGDMG</sequence>
<accession>A0AAQ4DZ06</accession>
<gene>
    <name evidence="1" type="ORF">V5799_005523</name>
</gene>
<reference evidence="1 2" key="1">
    <citation type="journal article" date="2023" name="Arcadia Sci">
        <title>De novo assembly of a long-read Amblyomma americanum tick genome.</title>
        <authorList>
            <person name="Chou S."/>
            <person name="Poskanzer K.E."/>
            <person name="Rollins M."/>
            <person name="Thuy-Boun P.S."/>
        </authorList>
    </citation>
    <scope>NUCLEOTIDE SEQUENCE [LARGE SCALE GENOMIC DNA]</scope>
    <source>
        <strain evidence="1">F_SG_1</strain>
        <tissue evidence="1">Salivary glands</tissue>
    </source>
</reference>
<evidence type="ECO:0000313" key="1">
    <source>
        <dbReference type="EMBL" id="KAK8767696.1"/>
    </source>
</evidence>
<protein>
    <submittedName>
        <fullName evidence="1">Uncharacterized protein</fullName>
    </submittedName>
</protein>
<comment type="caution">
    <text evidence="1">The sequence shown here is derived from an EMBL/GenBank/DDBJ whole genome shotgun (WGS) entry which is preliminary data.</text>
</comment>
<dbReference type="Proteomes" id="UP001321473">
    <property type="component" value="Unassembled WGS sequence"/>
</dbReference>
<dbReference type="AlphaFoldDB" id="A0AAQ4DZ06"/>